<dbReference type="NCBIfam" id="NF033788">
    <property type="entry name" value="HTH_metalloreg"/>
    <property type="match status" value="1"/>
</dbReference>
<organism evidence="3 4">
    <name type="scientific">Paraburkholderia acidisoli</name>
    <dbReference type="NCBI Taxonomy" id="2571748"/>
    <lineage>
        <taxon>Bacteria</taxon>
        <taxon>Pseudomonadati</taxon>
        <taxon>Pseudomonadota</taxon>
        <taxon>Betaproteobacteria</taxon>
        <taxon>Burkholderiales</taxon>
        <taxon>Burkholderiaceae</taxon>
        <taxon>Paraburkholderia</taxon>
    </lineage>
</organism>
<dbReference type="InterPro" id="IPR036390">
    <property type="entry name" value="WH_DNA-bd_sf"/>
</dbReference>
<dbReference type="SMART" id="SM00418">
    <property type="entry name" value="HTH_ARSR"/>
    <property type="match status" value="1"/>
</dbReference>
<dbReference type="PROSITE" id="PS50987">
    <property type="entry name" value="HTH_ARSR_2"/>
    <property type="match status" value="1"/>
</dbReference>
<dbReference type="Gene3D" id="1.10.10.10">
    <property type="entry name" value="Winged helix-like DNA-binding domain superfamily/Winged helix DNA-binding domain"/>
    <property type="match status" value="1"/>
</dbReference>
<reference evidence="3 4" key="1">
    <citation type="submission" date="2019-12" db="EMBL/GenBank/DDBJ databases">
        <title>Paraburkholderia acidiphila 7Q-K02 sp. nov and Paraburkholderia acidisoli DHF22 sp. nov., two strains isolated from forest soil.</title>
        <authorList>
            <person name="Gao Z."/>
            <person name="Qiu L."/>
        </authorList>
    </citation>
    <scope>NUCLEOTIDE SEQUENCE [LARGE SCALE GENOMIC DNA]</scope>
    <source>
        <strain evidence="3 4">DHF22</strain>
    </source>
</reference>
<dbReference type="Proteomes" id="UP000433577">
    <property type="component" value="Chromosome 1"/>
</dbReference>
<dbReference type="PRINTS" id="PR00778">
    <property type="entry name" value="HTHARSR"/>
</dbReference>
<feature type="region of interest" description="Disordered" evidence="1">
    <location>
        <begin position="1"/>
        <end position="25"/>
    </location>
</feature>
<sequence length="191" mass="20327">MVKHDEAASAENTAERAVNGTAASAIERSNETAGEILTRTFAALADPTRRAMLARLARHDELSVSTLAEPFDISLPAVMKHLDVLAQAGLVTRAKSGRTVACRLAAGPLEDAMQWLAHYQRFWGEQLDRLAAFVEGDACLTKPTPTLKSGAKAAANTPRITSPIKRPVSRSADACGRAPRKSGPRGRSPSS</sequence>
<name>A0A7Z2GK65_9BURK</name>
<protein>
    <submittedName>
        <fullName evidence="3">Metalloregulator ArsR/SmtB family transcription factor</fullName>
    </submittedName>
</protein>
<keyword evidence="4" id="KW-1185">Reference proteome</keyword>
<dbReference type="InterPro" id="IPR011991">
    <property type="entry name" value="ArsR-like_HTH"/>
</dbReference>
<evidence type="ECO:0000256" key="1">
    <source>
        <dbReference type="SAM" id="MobiDB-lite"/>
    </source>
</evidence>
<dbReference type="GO" id="GO:0003700">
    <property type="term" value="F:DNA-binding transcription factor activity"/>
    <property type="evidence" value="ECO:0007669"/>
    <property type="project" value="InterPro"/>
</dbReference>
<accession>A0A7Z2GK65</accession>
<feature type="domain" description="HTH arsR-type" evidence="2">
    <location>
        <begin position="29"/>
        <end position="124"/>
    </location>
</feature>
<evidence type="ECO:0000313" key="3">
    <source>
        <dbReference type="EMBL" id="QGZ62929.1"/>
    </source>
</evidence>
<dbReference type="EMBL" id="CP046913">
    <property type="protein sequence ID" value="QGZ62929.1"/>
    <property type="molecule type" value="Genomic_DNA"/>
</dbReference>
<proteinExistence type="predicted"/>
<evidence type="ECO:0000259" key="2">
    <source>
        <dbReference type="PROSITE" id="PS50987"/>
    </source>
</evidence>
<dbReference type="InterPro" id="IPR036388">
    <property type="entry name" value="WH-like_DNA-bd_sf"/>
</dbReference>
<dbReference type="AlphaFoldDB" id="A0A7Z2GK65"/>
<evidence type="ECO:0000313" key="4">
    <source>
        <dbReference type="Proteomes" id="UP000433577"/>
    </source>
</evidence>
<dbReference type="SUPFAM" id="SSF46785">
    <property type="entry name" value="Winged helix' DNA-binding domain"/>
    <property type="match status" value="1"/>
</dbReference>
<feature type="region of interest" description="Disordered" evidence="1">
    <location>
        <begin position="147"/>
        <end position="191"/>
    </location>
</feature>
<dbReference type="CDD" id="cd00090">
    <property type="entry name" value="HTH_ARSR"/>
    <property type="match status" value="1"/>
</dbReference>
<dbReference type="KEGG" id="pacs:FAZ98_08610"/>
<dbReference type="InterPro" id="IPR001845">
    <property type="entry name" value="HTH_ArsR_DNA-bd_dom"/>
</dbReference>
<dbReference type="PANTHER" id="PTHR38600:SF2">
    <property type="entry name" value="SLL0088 PROTEIN"/>
    <property type="match status" value="1"/>
</dbReference>
<dbReference type="PANTHER" id="PTHR38600">
    <property type="entry name" value="TRANSCRIPTIONAL REGULATORY PROTEIN"/>
    <property type="match status" value="1"/>
</dbReference>
<gene>
    <name evidence="3" type="ORF">FAZ98_08610</name>
</gene>
<dbReference type="OrthoDB" id="9791888at2"/>
<dbReference type="Pfam" id="PF12840">
    <property type="entry name" value="HTH_20"/>
    <property type="match status" value="1"/>
</dbReference>